<protein>
    <recommendedName>
        <fullName evidence="3">Protein kinase domain-containing protein</fullName>
    </recommendedName>
</protein>
<dbReference type="AlphaFoldDB" id="A0A7S3P7P5"/>
<feature type="domain" description="Protein kinase" evidence="3">
    <location>
        <begin position="346"/>
        <end position="508"/>
    </location>
</feature>
<dbReference type="PROSITE" id="PS00107">
    <property type="entry name" value="PROTEIN_KINASE_ATP"/>
    <property type="match status" value="1"/>
</dbReference>
<gene>
    <name evidence="4" type="ORF">ACOF00016_LOCUS8149</name>
</gene>
<accession>A0A7S3P7P5</accession>
<evidence type="ECO:0000259" key="3">
    <source>
        <dbReference type="PROSITE" id="PS50011"/>
    </source>
</evidence>
<sequence length="508" mass="56894">MEQVNEEITEVKAALANVEAEIQTIKERLDAGSLSKEDVIYWRKQEEQLRKEKEQLRKEKEQLREKELFLLKHQAGQGRPPLYPAEGEKEIKRKLDLLLEHTRNTDRATPQYSAAFVGNREKARLKSEKRFNEFEERVGEESILTDEEQEALSKLENEHQVVAFLTPHLEKVFCNGDVDFSIFNSEEYKWIETSSETSKYNEKPDLLICHPAIINQKPAFNSQDPVLTEMRKRKPFKYGVLSKWRLRDAIGLTCEAKISIDSGGFGEVINYGAHLCFGKNGSVSTRLILFDKTQCWLVGVVKGSASEVTTFKWRDGGTTTLLRDFIRVTPLTKVLTAACKHFGLTVGTNSFLGAGAFGFVFRATRSNGKSVALKVVAGLPKMEGVGRLEQEMAIMSAAQSVCPDEVMGVEEDGFAVFEDGGALLLSQVGDHYSKLAPQAIVDSLKTLHKSGLLHGDARLDNVVCVDGRPVWVDFADSMFLPAPMPMKMEEELEGLKVCVTEKFGYNAS</sequence>
<feature type="binding site" evidence="1">
    <location>
        <position position="374"/>
    </location>
    <ligand>
        <name>ATP</name>
        <dbReference type="ChEBI" id="CHEBI:30616"/>
    </ligand>
</feature>
<dbReference type="SUPFAM" id="SSF56112">
    <property type="entry name" value="Protein kinase-like (PK-like)"/>
    <property type="match status" value="1"/>
</dbReference>
<dbReference type="EMBL" id="HBIM01009665">
    <property type="protein sequence ID" value="CAE0410698.1"/>
    <property type="molecule type" value="Transcribed_RNA"/>
</dbReference>
<keyword evidence="1" id="KW-0067">ATP-binding</keyword>
<name>A0A7S3P7P5_9STRA</name>
<evidence type="ECO:0000256" key="2">
    <source>
        <dbReference type="SAM" id="Coils"/>
    </source>
</evidence>
<dbReference type="InterPro" id="IPR000719">
    <property type="entry name" value="Prot_kinase_dom"/>
</dbReference>
<reference evidence="4" key="1">
    <citation type="submission" date="2021-01" db="EMBL/GenBank/DDBJ databases">
        <authorList>
            <person name="Corre E."/>
            <person name="Pelletier E."/>
            <person name="Niang G."/>
            <person name="Scheremetjew M."/>
            <person name="Finn R."/>
            <person name="Kale V."/>
            <person name="Holt S."/>
            <person name="Cochrane G."/>
            <person name="Meng A."/>
            <person name="Brown T."/>
            <person name="Cohen L."/>
        </authorList>
    </citation>
    <scope>NUCLEOTIDE SEQUENCE</scope>
    <source>
        <strain evidence="4">CCMP127</strain>
    </source>
</reference>
<evidence type="ECO:0000313" key="4">
    <source>
        <dbReference type="EMBL" id="CAE0410698.1"/>
    </source>
</evidence>
<dbReference type="GO" id="GO:0004672">
    <property type="term" value="F:protein kinase activity"/>
    <property type="evidence" value="ECO:0007669"/>
    <property type="project" value="InterPro"/>
</dbReference>
<organism evidence="4">
    <name type="scientific">Amphora coffeiformis</name>
    <dbReference type="NCBI Taxonomy" id="265554"/>
    <lineage>
        <taxon>Eukaryota</taxon>
        <taxon>Sar</taxon>
        <taxon>Stramenopiles</taxon>
        <taxon>Ochrophyta</taxon>
        <taxon>Bacillariophyta</taxon>
        <taxon>Bacillariophyceae</taxon>
        <taxon>Bacillariophycidae</taxon>
        <taxon>Thalassiophysales</taxon>
        <taxon>Catenulaceae</taxon>
        <taxon>Amphora</taxon>
    </lineage>
</organism>
<keyword evidence="2" id="KW-0175">Coiled coil</keyword>
<keyword evidence="1" id="KW-0547">Nucleotide-binding</keyword>
<dbReference type="InterPro" id="IPR017441">
    <property type="entry name" value="Protein_kinase_ATP_BS"/>
</dbReference>
<dbReference type="PROSITE" id="PS50011">
    <property type="entry name" value="PROTEIN_KINASE_DOM"/>
    <property type="match status" value="1"/>
</dbReference>
<proteinExistence type="predicted"/>
<feature type="coiled-coil region" evidence="2">
    <location>
        <begin position="1"/>
        <end position="73"/>
    </location>
</feature>
<dbReference type="Gene3D" id="1.10.510.10">
    <property type="entry name" value="Transferase(Phosphotransferase) domain 1"/>
    <property type="match status" value="1"/>
</dbReference>
<dbReference type="GO" id="GO:0005524">
    <property type="term" value="F:ATP binding"/>
    <property type="evidence" value="ECO:0007669"/>
    <property type="project" value="UniProtKB-UniRule"/>
</dbReference>
<evidence type="ECO:0000256" key="1">
    <source>
        <dbReference type="PROSITE-ProRule" id="PRU10141"/>
    </source>
</evidence>
<dbReference type="InterPro" id="IPR011009">
    <property type="entry name" value="Kinase-like_dom_sf"/>
</dbReference>